<name>A0A7Y0M0S1_CELFI</name>
<accession>A0A7Y0M0S1</accession>
<sequence length="137" mass="14512">MAEARSTTMLDARRSASRSVDVIFSQIVGVLIEGAAHLPSTVSVEVSGEASGEAPVPTGVALAEALDRLLPGQELVGLLDGLEPADLHEAAVVEVIAGWERITSWVAARQARMITELARRRELGRLGEFVADEVAAR</sequence>
<evidence type="ECO:0000313" key="2">
    <source>
        <dbReference type="Proteomes" id="UP000562124"/>
    </source>
</evidence>
<evidence type="ECO:0000313" key="1">
    <source>
        <dbReference type="EMBL" id="NMR21444.1"/>
    </source>
</evidence>
<reference evidence="1 2" key="1">
    <citation type="submission" date="2020-04" db="EMBL/GenBank/DDBJ databases">
        <title>Sequencing and Assembly of C. fimi.</title>
        <authorList>
            <person name="Ramsey A.R."/>
        </authorList>
    </citation>
    <scope>NUCLEOTIDE SEQUENCE [LARGE SCALE GENOMIC DNA]</scope>
    <source>
        <strain evidence="1 2">SB</strain>
    </source>
</reference>
<dbReference type="AlphaFoldDB" id="A0A7Y0M0S1"/>
<gene>
    <name evidence="1" type="ORF">HIR71_14680</name>
</gene>
<protein>
    <submittedName>
        <fullName evidence="1">Uncharacterized protein</fullName>
    </submittedName>
</protein>
<dbReference type="Proteomes" id="UP000562124">
    <property type="component" value="Unassembled WGS sequence"/>
</dbReference>
<dbReference type="EMBL" id="JABCJJ010000036">
    <property type="protein sequence ID" value="NMR21444.1"/>
    <property type="molecule type" value="Genomic_DNA"/>
</dbReference>
<comment type="caution">
    <text evidence="1">The sequence shown here is derived from an EMBL/GenBank/DDBJ whole genome shotgun (WGS) entry which is preliminary data.</text>
</comment>
<proteinExistence type="predicted"/>
<feature type="non-terminal residue" evidence="1">
    <location>
        <position position="137"/>
    </location>
</feature>
<keyword evidence="2" id="KW-1185">Reference proteome</keyword>
<organism evidence="1 2">
    <name type="scientific">Cellulomonas fimi</name>
    <dbReference type="NCBI Taxonomy" id="1708"/>
    <lineage>
        <taxon>Bacteria</taxon>
        <taxon>Bacillati</taxon>
        <taxon>Actinomycetota</taxon>
        <taxon>Actinomycetes</taxon>
        <taxon>Micrococcales</taxon>
        <taxon>Cellulomonadaceae</taxon>
        <taxon>Cellulomonas</taxon>
    </lineage>
</organism>